<organism evidence="9 10">
    <name type="scientific">Owenia fusiformis</name>
    <name type="common">Polychaete worm</name>
    <dbReference type="NCBI Taxonomy" id="6347"/>
    <lineage>
        <taxon>Eukaryota</taxon>
        <taxon>Metazoa</taxon>
        <taxon>Spiralia</taxon>
        <taxon>Lophotrochozoa</taxon>
        <taxon>Annelida</taxon>
        <taxon>Polychaeta</taxon>
        <taxon>Sedentaria</taxon>
        <taxon>Canalipalpata</taxon>
        <taxon>Sabellida</taxon>
        <taxon>Oweniida</taxon>
        <taxon>Oweniidae</taxon>
        <taxon>Owenia</taxon>
    </lineage>
</organism>
<dbReference type="NCBIfam" id="NF005292">
    <property type="entry name" value="PRK06815.1"/>
    <property type="match status" value="1"/>
</dbReference>
<proteinExistence type="predicted"/>
<dbReference type="PROSITE" id="PS00165">
    <property type="entry name" value="DEHYDRATASE_SER_THR"/>
    <property type="match status" value="1"/>
</dbReference>
<dbReference type="InterPro" id="IPR001926">
    <property type="entry name" value="TrpB-like_PALP"/>
</dbReference>
<name>A0A8S4PRG3_OWEFU</name>
<evidence type="ECO:0000313" key="10">
    <source>
        <dbReference type="Proteomes" id="UP000749559"/>
    </source>
</evidence>
<dbReference type="CDD" id="cd01562">
    <property type="entry name" value="Thr-dehyd"/>
    <property type="match status" value="1"/>
</dbReference>
<evidence type="ECO:0000256" key="1">
    <source>
        <dbReference type="ARBA" id="ARBA00001933"/>
    </source>
</evidence>
<evidence type="ECO:0000256" key="6">
    <source>
        <dbReference type="ARBA" id="ARBA00042605"/>
    </source>
</evidence>
<dbReference type="PANTHER" id="PTHR48078:SF6">
    <property type="entry name" value="L-THREONINE DEHYDRATASE CATABOLIC TDCB"/>
    <property type="match status" value="1"/>
</dbReference>
<dbReference type="InterPro" id="IPR050147">
    <property type="entry name" value="Ser/Thr_Dehydratase"/>
</dbReference>
<keyword evidence="3" id="KW-0663">Pyridoxal phosphate</keyword>
<dbReference type="GO" id="GO:0003941">
    <property type="term" value="F:L-serine ammonia-lyase activity"/>
    <property type="evidence" value="ECO:0007669"/>
    <property type="project" value="UniProtKB-EC"/>
</dbReference>
<sequence length="330" mass="35580">MAAIDLEAFNHKITAAADRIKDYTYKTPLEHSSYLSDFIKANVYLKLETQQVTGSFKARGAFNKLSILKSQPGIEKGIITSSSGNHGLATNLALKTLGIKGTIFVPEIVAEGKKQVLLQEGATLQQFGLDCLDCENKARETAEVNGVTFLSPYNDLDVIAGQGTIGLEILEKLPSVDYVLVPVGGGGLIAGIAAYMKYKSPKTKIVGVQPANSKVMYESVKAGKIIYEESLETLSDGTAGGIEEDSVTFPFCRDLVDDWIMVAEEDISRGIYTILEKHHKLIEGAAGCAVGALMTNKKMFEGKTVVAVMCGANISMNVLKHIVNEHSKVE</sequence>
<dbReference type="GO" id="GO:0006567">
    <property type="term" value="P:L-threonine catabolic process"/>
    <property type="evidence" value="ECO:0007669"/>
    <property type="project" value="TreeGrafter"/>
</dbReference>
<dbReference type="AlphaFoldDB" id="A0A8S4PRG3"/>
<protein>
    <recommendedName>
        <fullName evidence="2">L-serine ammonia-lyase</fullName>
        <ecNumber evidence="2">4.3.1.17</ecNumber>
    </recommendedName>
    <alternativeName>
        <fullName evidence="5">L-serine deaminase</fullName>
    </alternativeName>
    <alternativeName>
        <fullName evidence="6">L-threonine dehydratase</fullName>
    </alternativeName>
</protein>
<keyword evidence="10" id="KW-1185">Reference proteome</keyword>
<evidence type="ECO:0000256" key="3">
    <source>
        <dbReference type="ARBA" id="ARBA00022898"/>
    </source>
</evidence>
<dbReference type="InterPro" id="IPR036052">
    <property type="entry name" value="TrpB-like_PALP_sf"/>
</dbReference>
<comment type="catalytic activity">
    <reaction evidence="7">
        <text>L-serine = pyruvate + NH4(+)</text>
        <dbReference type="Rhea" id="RHEA:19169"/>
        <dbReference type="ChEBI" id="CHEBI:15361"/>
        <dbReference type="ChEBI" id="CHEBI:28938"/>
        <dbReference type="ChEBI" id="CHEBI:33384"/>
        <dbReference type="EC" id="4.3.1.17"/>
    </reaction>
</comment>
<dbReference type="Proteomes" id="UP000749559">
    <property type="component" value="Unassembled WGS sequence"/>
</dbReference>
<dbReference type="GO" id="GO:0004794">
    <property type="term" value="F:threonine deaminase activity"/>
    <property type="evidence" value="ECO:0007669"/>
    <property type="project" value="TreeGrafter"/>
</dbReference>
<accession>A0A8S4PRG3</accession>
<dbReference type="OrthoDB" id="4418812at2759"/>
<dbReference type="GO" id="GO:0009097">
    <property type="term" value="P:isoleucine biosynthetic process"/>
    <property type="evidence" value="ECO:0007669"/>
    <property type="project" value="TreeGrafter"/>
</dbReference>
<comment type="caution">
    <text evidence="9">The sequence shown here is derived from an EMBL/GenBank/DDBJ whole genome shotgun (WGS) entry which is preliminary data.</text>
</comment>
<evidence type="ECO:0000256" key="4">
    <source>
        <dbReference type="ARBA" id="ARBA00023239"/>
    </source>
</evidence>
<dbReference type="EMBL" id="CAIIXF020000010">
    <property type="protein sequence ID" value="CAH1796734.1"/>
    <property type="molecule type" value="Genomic_DNA"/>
</dbReference>
<evidence type="ECO:0000313" key="9">
    <source>
        <dbReference type="EMBL" id="CAH1796734.1"/>
    </source>
</evidence>
<dbReference type="GO" id="GO:0030170">
    <property type="term" value="F:pyridoxal phosphate binding"/>
    <property type="evidence" value="ECO:0007669"/>
    <property type="project" value="InterPro"/>
</dbReference>
<reference evidence="9" key="1">
    <citation type="submission" date="2022-03" db="EMBL/GenBank/DDBJ databases">
        <authorList>
            <person name="Martin C."/>
        </authorList>
    </citation>
    <scope>NUCLEOTIDE SEQUENCE</scope>
</reference>
<gene>
    <name evidence="9" type="ORF">OFUS_LOCUS21114</name>
</gene>
<dbReference type="SUPFAM" id="SSF53686">
    <property type="entry name" value="Tryptophan synthase beta subunit-like PLP-dependent enzymes"/>
    <property type="match status" value="1"/>
</dbReference>
<dbReference type="GO" id="GO:0006565">
    <property type="term" value="P:L-serine catabolic process"/>
    <property type="evidence" value="ECO:0007669"/>
    <property type="project" value="TreeGrafter"/>
</dbReference>
<comment type="cofactor">
    <cofactor evidence="1">
        <name>pyridoxal 5'-phosphate</name>
        <dbReference type="ChEBI" id="CHEBI:597326"/>
    </cofactor>
</comment>
<keyword evidence="4" id="KW-0456">Lyase</keyword>
<evidence type="ECO:0000259" key="8">
    <source>
        <dbReference type="Pfam" id="PF00291"/>
    </source>
</evidence>
<dbReference type="Gene3D" id="3.40.50.1100">
    <property type="match status" value="2"/>
</dbReference>
<dbReference type="EC" id="4.3.1.17" evidence="2"/>
<dbReference type="Pfam" id="PF00291">
    <property type="entry name" value="PALP"/>
    <property type="match status" value="1"/>
</dbReference>
<dbReference type="InterPro" id="IPR000634">
    <property type="entry name" value="Ser/Thr_deHydtase_PyrdxlP-BS"/>
</dbReference>
<feature type="domain" description="Tryptophan synthase beta chain-like PALP" evidence="8">
    <location>
        <begin position="22"/>
        <end position="311"/>
    </location>
</feature>
<evidence type="ECO:0000256" key="7">
    <source>
        <dbReference type="ARBA" id="ARBA00049406"/>
    </source>
</evidence>
<evidence type="ECO:0000256" key="2">
    <source>
        <dbReference type="ARBA" id="ARBA00012093"/>
    </source>
</evidence>
<evidence type="ECO:0000256" key="5">
    <source>
        <dbReference type="ARBA" id="ARBA00041766"/>
    </source>
</evidence>
<dbReference type="PANTHER" id="PTHR48078">
    <property type="entry name" value="THREONINE DEHYDRATASE, MITOCHONDRIAL-RELATED"/>
    <property type="match status" value="1"/>
</dbReference>